<evidence type="ECO:0000313" key="3">
    <source>
        <dbReference type="Proteomes" id="UP000075391"/>
    </source>
</evidence>
<comment type="caution">
    <text evidence="2">The sequence shown here is derived from an EMBL/GenBank/DDBJ whole genome shotgun (WGS) entry which is preliminary data.</text>
</comment>
<dbReference type="OrthoDB" id="5298903at2"/>
<dbReference type="Gene3D" id="3.40.250.10">
    <property type="entry name" value="Rhodanese-like domain"/>
    <property type="match status" value="1"/>
</dbReference>
<dbReference type="InterPro" id="IPR050229">
    <property type="entry name" value="GlpE_sulfurtransferase"/>
</dbReference>
<dbReference type="SUPFAM" id="SSF52821">
    <property type="entry name" value="Rhodanese/Cell cycle control phosphatase"/>
    <property type="match status" value="1"/>
</dbReference>
<dbReference type="InterPro" id="IPR001763">
    <property type="entry name" value="Rhodanese-like_dom"/>
</dbReference>
<proteinExistence type="predicted"/>
<dbReference type="GO" id="GO:0016740">
    <property type="term" value="F:transferase activity"/>
    <property type="evidence" value="ECO:0007669"/>
    <property type="project" value="UniProtKB-KW"/>
</dbReference>
<sequence length="133" mass="14859">MLRILAVTQEESVTVKLVNFETKTENPHYEGVYDIAPAEVQKLMANVKLIDVRQPDEYTGELGHVPGSELVVLNTLPDHLENLPKDQTVVFICKSGGRSAQATAFAKMNGLTHVYNMQGGMMLWNHLQLPVER</sequence>
<keyword evidence="2" id="KW-0808">Transferase</keyword>
<evidence type="ECO:0000313" key="2">
    <source>
        <dbReference type="EMBL" id="KYG70905.1"/>
    </source>
</evidence>
<dbReference type="Pfam" id="PF00581">
    <property type="entry name" value="Rhodanese"/>
    <property type="match status" value="1"/>
</dbReference>
<feature type="domain" description="Rhodanese" evidence="1">
    <location>
        <begin position="43"/>
        <end position="133"/>
    </location>
</feature>
<organism evidence="2 3">
    <name type="scientific">Bdellovibrio bacteriovorus</name>
    <dbReference type="NCBI Taxonomy" id="959"/>
    <lineage>
        <taxon>Bacteria</taxon>
        <taxon>Pseudomonadati</taxon>
        <taxon>Bdellovibrionota</taxon>
        <taxon>Bdellovibrionia</taxon>
        <taxon>Bdellovibrionales</taxon>
        <taxon>Pseudobdellovibrionaceae</taxon>
        <taxon>Bdellovibrio</taxon>
    </lineage>
</organism>
<dbReference type="SMART" id="SM00450">
    <property type="entry name" value="RHOD"/>
    <property type="match status" value="1"/>
</dbReference>
<accession>A0A150WWL1</accession>
<dbReference type="PROSITE" id="PS50206">
    <property type="entry name" value="RHODANESE_3"/>
    <property type="match status" value="1"/>
</dbReference>
<dbReference type="CDD" id="cd00158">
    <property type="entry name" value="RHOD"/>
    <property type="match status" value="1"/>
</dbReference>
<dbReference type="AlphaFoldDB" id="A0A150WWL1"/>
<dbReference type="PANTHER" id="PTHR43031">
    <property type="entry name" value="FAD-DEPENDENT OXIDOREDUCTASE"/>
    <property type="match status" value="1"/>
</dbReference>
<protein>
    <submittedName>
        <fullName evidence="2">Sulfurtransferase</fullName>
    </submittedName>
</protein>
<dbReference type="InterPro" id="IPR036873">
    <property type="entry name" value="Rhodanese-like_dom_sf"/>
</dbReference>
<reference evidence="2 3" key="1">
    <citation type="submission" date="2016-03" db="EMBL/GenBank/DDBJ databases">
        <authorList>
            <person name="Ploux O."/>
        </authorList>
    </citation>
    <scope>NUCLEOTIDE SEQUENCE [LARGE SCALE GENOMIC DNA]</scope>
    <source>
        <strain evidence="2 3">BER2</strain>
    </source>
</reference>
<dbReference type="EMBL" id="LUKF01000001">
    <property type="protein sequence ID" value="KYG70905.1"/>
    <property type="molecule type" value="Genomic_DNA"/>
</dbReference>
<gene>
    <name evidence="2" type="ORF">AZI85_00960</name>
</gene>
<dbReference type="PANTHER" id="PTHR43031:SF1">
    <property type="entry name" value="PYRIDINE NUCLEOTIDE-DISULPHIDE OXIDOREDUCTASE"/>
    <property type="match status" value="1"/>
</dbReference>
<name>A0A150WWL1_BDEBC</name>
<dbReference type="Proteomes" id="UP000075391">
    <property type="component" value="Unassembled WGS sequence"/>
</dbReference>
<evidence type="ECO:0000259" key="1">
    <source>
        <dbReference type="PROSITE" id="PS50206"/>
    </source>
</evidence>